<organism evidence="3 4">
    <name type="scientific">Paracoccus amoyensis</name>
    <dbReference type="NCBI Taxonomy" id="2760093"/>
    <lineage>
        <taxon>Bacteria</taxon>
        <taxon>Pseudomonadati</taxon>
        <taxon>Pseudomonadota</taxon>
        <taxon>Alphaproteobacteria</taxon>
        <taxon>Rhodobacterales</taxon>
        <taxon>Paracoccaceae</taxon>
        <taxon>Paracoccus</taxon>
    </lineage>
</organism>
<dbReference type="RefSeq" id="WP_187792367.1">
    <property type="nucleotide sequence ID" value="NZ_JACOQL010000001.1"/>
</dbReference>
<dbReference type="EMBL" id="JACOQL010000001">
    <property type="protein sequence ID" value="MBC9245996.1"/>
    <property type="molecule type" value="Genomic_DNA"/>
</dbReference>
<name>A0A926JAG2_9RHOB</name>
<comment type="caution">
    <text evidence="3">The sequence shown here is derived from an EMBL/GenBank/DDBJ whole genome shotgun (WGS) entry which is preliminary data.</text>
</comment>
<dbReference type="Proteomes" id="UP000608594">
    <property type="component" value="Unassembled WGS sequence"/>
</dbReference>
<dbReference type="Pfam" id="PF13356">
    <property type="entry name" value="Arm-DNA-bind_3"/>
    <property type="match status" value="1"/>
</dbReference>
<gene>
    <name evidence="3" type="ORF">H4P12_04545</name>
</gene>
<evidence type="ECO:0000256" key="1">
    <source>
        <dbReference type="SAM" id="MobiDB-lite"/>
    </source>
</evidence>
<reference evidence="3" key="1">
    <citation type="submission" date="2020-08" db="EMBL/GenBank/DDBJ databases">
        <title>Paracoccus amoyensis sp. nov., isolated from the surface seawater at coast of Xiamen, Fujian.</title>
        <authorList>
            <person name="Lyu L."/>
        </authorList>
    </citation>
    <scope>NUCLEOTIDE SEQUENCE</scope>
    <source>
        <strain evidence="3">11-3</strain>
    </source>
</reference>
<dbReference type="Gene3D" id="3.30.160.390">
    <property type="entry name" value="Integrase, DNA-binding domain"/>
    <property type="match status" value="1"/>
</dbReference>
<keyword evidence="4" id="KW-1185">Reference proteome</keyword>
<sequence>MNLTVKQVEAAKFGFSQERLSDGNDHYQRLYPSGKKGFQVQIAVTDGQRRRVWINLDDFPKVSLRQARDTAVWVRMQASRGWSAEQIRVALQGDIADPQSPSLAEPPALKPHSGASRGSGSTASGAA</sequence>
<evidence type="ECO:0000313" key="3">
    <source>
        <dbReference type="EMBL" id="MBC9245996.1"/>
    </source>
</evidence>
<proteinExistence type="predicted"/>
<evidence type="ECO:0000259" key="2">
    <source>
        <dbReference type="Pfam" id="PF13356"/>
    </source>
</evidence>
<dbReference type="InterPro" id="IPR025166">
    <property type="entry name" value="Integrase_DNA_bind_dom"/>
</dbReference>
<feature type="domain" description="Integrase DNA-binding" evidence="2">
    <location>
        <begin position="3"/>
        <end position="82"/>
    </location>
</feature>
<evidence type="ECO:0000313" key="4">
    <source>
        <dbReference type="Proteomes" id="UP000608594"/>
    </source>
</evidence>
<accession>A0A926JAG2</accession>
<dbReference type="InterPro" id="IPR038488">
    <property type="entry name" value="Integrase_DNA-bd_sf"/>
</dbReference>
<feature type="region of interest" description="Disordered" evidence="1">
    <location>
        <begin position="93"/>
        <end position="127"/>
    </location>
</feature>
<protein>
    <submittedName>
        <fullName evidence="3">DUF4102 domain-containing protein</fullName>
    </submittedName>
</protein>
<feature type="compositionally biased region" description="Low complexity" evidence="1">
    <location>
        <begin position="113"/>
        <end position="127"/>
    </location>
</feature>
<dbReference type="AlphaFoldDB" id="A0A926JAG2"/>